<reference evidence="2" key="1">
    <citation type="journal article" date="2019" name="Int. J. Syst. Evol. Microbiol.">
        <title>The Global Catalogue of Microorganisms (GCM) 10K type strain sequencing project: providing services to taxonomists for standard genome sequencing and annotation.</title>
        <authorList>
            <consortium name="The Broad Institute Genomics Platform"/>
            <consortium name="The Broad Institute Genome Sequencing Center for Infectious Disease"/>
            <person name="Wu L."/>
            <person name="Ma J."/>
        </authorList>
    </citation>
    <scope>NUCLEOTIDE SEQUENCE [LARGE SCALE GENOMIC DNA]</scope>
    <source>
        <strain evidence="2">CCUG 63830</strain>
    </source>
</reference>
<keyword evidence="2" id="KW-1185">Reference proteome</keyword>
<gene>
    <name evidence="1" type="ORF">ACFP90_07010</name>
</gene>
<evidence type="ECO:0000313" key="1">
    <source>
        <dbReference type="EMBL" id="MFC6660134.1"/>
    </source>
</evidence>
<proteinExistence type="predicted"/>
<protein>
    <recommendedName>
        <fullName evidence="3">Bacterial transcriptional activator domain-containing protein</fullName>
    </recommendedName>
</protein>
<comment type="caution">
    <text evidence="1">The sequence shown here is derived from an EMBL/GenBank/DDBJ whole genome shotgun (WGS) entry which is preliminary data.</text>
</comment>
<organism evidence="1 2">
    <name type="scientific">Deinococcus multiflagellatus</name>
    <dbReference type="NCBI Taxonomy" id="1656887"/>
    <lineage>
        <taxon>Bacteria</taxon>
        <taxon>Thermotogati</taxon>
        <taxon>Deinococcota</taxon>
        <taxon>Deinococci</taxon>
        <taxon>Deinococcales</taxon>
        <taxon>Deinococcaceae</taxon>
        <taxon>Deinococcus</taxon>
    </lineage>
</organism>
<name>A0ABW1ZI87_9DEIO</name>
<dbReference type="RefSeq" id="WP_380055006.1">
    <property type="nucleotide sequence ID" value="NZ_JBHSWB010000001.1"/>
</dbReference>
<evidence type="ECO:0000313" key="2">
    <source>
        <dbReference type="Proteomes" id="UP001596317"/>
    </source>
</evidence>
<evidence type="ECO:0008006" key="3">
    <source>
        <dbReference type="Google" id="ProtNLM"/>
    </source>
</evidence>
<accession>A0ABW1ZI87</accession>
<dbReference type="EMBL" id="JBHSWB010000001">
    <property type="protein sequence ID" value="MFC6660134.1"/>
    <property type="molecule type" value="Genomic_DNA"/>
</dbReference>
<dbReference type="Proteomes" id="UP001596317">
    <property type="component" value="Unassembled WGS sequence"/>
</dbReference>
<sequence>MSLPVTLHVLGPTYMSRGGTTIHLSAKGLALLTFLTLEGQPHHRDTAASLLWDSPRALASLRVELTKLRAAGLALGAPRSALLAARLPTDLARWRQTPAADLDTWLGLLRGLPLSGLDDLNSPALTAWVDRTRQRLLDEIELALQAAWMSAEPRRRERLARQLDLLGLELPSPAPKPPPMEAVWQAARLAQRQPQVLVLAGATGSGRHQLITESLDKRWVVISVPALPSAAMLFSAARVMVQQAAGAPLPHPATSPDEAVAGLTQALLRLGRPVALVVSGAERLPETLLPHLAYLAQWPLPLLVIFTVHPSQTQRCLEHLTAHLPPERLHLAEVPRLTLSGLVSVLRGLQAPEEPGRALYLLQQSEGWQAAALALRAQTAQIRPRAQLPSRERHLLLADLDAALPHARAPWPGWRRCPRLSAWPKPSRRWGLSRCRSCGTRWKLGCCAPLPETCTST</sequence>